<keyword evidence="3" id="KW-1185">Reference proteome</keyword>
<feature type="domain" description="Xrn1 helical" evidence="1">
    <location>
        <begin position="9"/>
        <end position="50"/>
    </location>
</feature>
<proteinExistence type="predicted"/>
<name>A0ABQ7FXF2_DUNSA</name>
<dbReference type="Proteomes" id="UP000815325">
    <property type="component" value="Unassembled WGS sequence"/>
</dbReference>
<dbReference type="Pfam" id="PF17846">
    <property type="entry name" value="XRN_M"/>
    <property type="match status" value="1"/>
</dbReference>
<comment type="caution">
    <text evidence="2">The sequence shown here is derived from an EMBL/GenBank/DDBJ whole genome shotgun (WGS) entry which is preliminary data.</text>
</comment>
<evidence type="ECO:0000313" key="2">
    <source>
        <dbReference type="EMBL" id="KAF5827041.1"/>
    </source>
</evidence>
<accession>A0ABQ7FXF2</accession>
<evidence type="ECO:0000313" key="3">
    <source>
        <dbReference type="Proteomes" id="UP000815325"/>
    </source>
</evidence>
<protein>
    <recommendedName>
        <fullName evidence="1">Xrn1 helical domain-containing protein</fullName>
    </recommendedName>
</protein>
<organism evidence="2 3">
    <name type="scientific">Dunaliella salina</name>
    <name type="common">Green alga</name>
    <name type="synonym">Protococcus salinus</name>
    <dbReference type="NCBI Taxonomy" id="3046"/>
    <lineage>
        <taxon>Eukaryota</taxon>
        <taxon>Viridiplantae</taxon>
        <taxon>Chlorophyta</taxon>
        <taxon>core chlorophytes</taxon>
        <taxon>Chlorophyceae</taxon>
        <taxon>CS clade</taxon>
        <taxon>Chlamydomonadales</taxon>
        <taxon>Dunaliellaceae</taxon>
        <taxon>Dunaliella</taxon>
    </lineage>
</organism>
<evidence type="ECO:0000259" key="1">
    <source>
        <dbReference type="Pfam" id="PF17846"/>
    </source>
</evidence>
<dbReference type="EMBL" id="MU070613">
    <property type="protein sequence ID" value="KAF5827041.1"/>
    <property type="molecule type" value="Genomic_DNA"/>
</dbReference>
<reference evidence="2" key="1">
    <citation type="submission" date="2017-08" db="EMBL/GenBank/DDBJ databases">
        <authorList>
            <person name="Polle J.E."/>
            <person name="Barry K."/>
            <person name="Cushman J."/>
            <person name="Schmutz J."/>
            <person name="Tran D."/>
            <person name="Hathwaick L.T."/>
            <person name="Yim W.C."/>
            <person name="Jenkins J."/>
            <person name="Mckie-Krisberg Z.M."/>
            <person name="Prochnik S."/>
            <person name="Lindquist E."/>
            <person name="Dockter R.B."/>
            <person name="Adam C."/>
            <person name="Molina H."/>
            <person name="Bunkerborg J."/>
            <person name="Jin E."/>
            <person name="Buchheim M."/>
            <person name="Magnuson J."/>
        </authorList>
    </citation>
    <scope>NUCLEOTIDE SEQUENCE</scope>
    <source>
        <strain evidence="2">CCAP 19/18</strain>
    </source>
</reference>
<dbReference type="InterPro" id="IPR041412">
    <property type="entry name" value="Xrn1_helical"/>
</dbReference>
<sequence length="95" mass="10954">MLFHAYYCRERYYDLRFKANGNIDKVAKQVARDFIDGMAWVYRYYSFGPATVLFHDDVHAANTAKMQGSAAGQAGVPEGASWTWTYPHHYAPLIW</sequence>
<gene>
    <name evidence="2" type="ORF">DUNSADRAFT_1443</name>
</gene>